<protein>
    <recommendedName>
        <fullName evidence="4">Leucine-rich repeat domain-containing protein</fullName>
    </recommendedName>
</protein>
<sequence length="194" mass="22608">MEKEDKSILGMIHLAKEEQVKNLDFRNAIDTLDEIPDELYELTDLEELILSHISISKFANKINKLTKLRILEIYDTEFTEFPSELIGLESLENLSMRSDRLIEIPKELNTWNTLTYLNLGECTNIKNLNGLPPNLLYLWIDGNGFEYFPNKIFELKNLSKIVIRHFKLKELPKGIFELKNLAALFADDNMLTFI</sequence>
<evidence type="ECO:0000256" key="2">
    <source>
        <dbReference type="ARBA" id="ARBA00022737"/>
    </source>
</evidence>
<name>A0A5J4PLQ4_9ZZZZ</name>
<dbReference type="GO" id="GO:0005737">
    <property type="term" value="C:cytoplasm"/>
    <property type="evidence" value="ECO:0007669"/>
    <property type="project" value="TreeGrafter"/>
</dbReference>
<evidence type="ECO:0000256" key="1">
    <source>
        <dbReference type="ARBA" id="ARBA00022614"/>
    </source>
</evidence>
<organism evidence="3">
    <name type="scientific">termite gut metagenome</name>
    <dbReference type="NCBI Taxonomy" id="433724"/>
    <lineage>
        <taxon>unclassified sequences</taxon>
        <taxon>metagenomes</taxon>
        <taxon>organismal metagenomes</taxon>
    </lineage>
</organism>
<dbReference type="PANTHER" id="PTHR48051">
    <property type="match status" value="1"/>
</dbReference>
<dbReference type="PANTHER" id="PTHR48051:SF1">
    <property type="entry name" value="RAS SUPPRESSOR PROTEIN 1"/>
    <property type="match status" value="1"/>
</dbReference>
<reference evidence="3" key="1">
    <citation type="submission" date="2019-03" db="EMBL/GenBank/DDBJ databases">
        <title>Single cell metagenomics reveals metabolic interactions within the superorganism composed of flagellate Streblomastix strix and complex community of Bacteroidetes bacteria on its surface.</title>
        <authorList>
            <person name="Treitli S.C."/>
            <person name="Kolisko M."/>
            <person name="Husnik F."/>
            <person name="Keeling P."/>
            <person name="Hampl V."/>
        </authorList>
    </citation>
    <scope>NUCLEOTIDE SEQUENCE</scope>
    <source>
        <strain evidence="3">STM</strain>
    </source>
</reference>
<accession>A0A5J4PLQ4</accession>
<evidence type="ECO:0000313" key="3">
    <source>
        <dbReference type="EMBL" id="KAA6309504.1"/>
    </source>
</evidence>
<dbReference type="EMBL" id="SNRY01007912">
    <property type="protein sequence ID" value="KAA6309504.1"/>
    <property type="molecule type" value="Genomic_DNA"/>
</dbReference>
<evidence type="ECO:0008006" key="4">
    <source>
        <dbReference type="Google" id="ProtNLM"/>
    </source>
</evidence>
<gene>
    <name evidence="3" type="ORF">EZS27_039015</name>
</gene>
<keyword evidence="1" id="KW-0433">Leucine-rich repeat</keyword>
<proteinExistence type="predicted"/>
<dbReference type="SUPFAM" id="SSF52058">
    <property type="entry name" value="L domain-like"/>
    <property type="match status" value="1"/>
</dbReference>
<feature type="non-terminal residue" evidence="3">
    <location>
        <position position="194"/>
    </location>
</feature>
<dbReference type="InterPro" id="IPR050216">
    <property type="entry name" value="LRR_domain-containing"/>
</dbReference>
<dbReference type="InterPro" id="IPR032675">
    <property type="entry name" value="LRR_dom_sf"/>
</dbReference>
<dbReference type="Gene3D" id="3.80.10.10">
    <property type="entry name" value="Ribonuclease Inhibitor"/>
    <property type="match status" value="2"/>
</dbReference>
<comment type="caution">
    <text evidence="3">The sequence shown here is derived from an EMBL/GenBank/DDBJ whole genome shotgun (WGS) entry which is preliminary data.</text>
</comment>
<dbReference type="AlphaFoldDB" id="A0A5J4PLQ4"/>
<keyword evidence="2" id="KW-0677">Repeat</keyword>